<proteinExistence type="predicted"/>
<evidence type="ECO:0000313" key="1">
    <source>
        <dbReference type="EMBL" id="KAG0426023.1"/>
    </source>
</evidence>
<name>A0AC60PXN2_IXOPE</name>
<protein>
    <submittedName>
        <fullName evidence="1">Uncharacterized protein</fullName>
    </submittedName>
</protein>
<accession>A0AC60PXN2</accession>
<dbReference type="EMBL" id="JABSTQ010009776">
    <property type="protein sequence ID" value="KAG0426023.1"/>
    <property type="molecule type" value="Genomic_DNA"/>
</dbReference>
<sequence>MKFVDEAQKDKMEAVCDAFSLPRLQKDDQKFIEEYCQLVGALASHMATRLRNPHDSDCAHADQPVLSLPPAATLEAMVDQHAKFDMMPECPCGRPEREELRKEELHQLQVQLLRGQQQRIELELELLQLDKRIKLQQLLALEAKTQE</sequence>
<comment type="caution">
    <text evidence="1">The sequence shown here is derived from an EMBL/GenBank/DDBJ whole genome shotgun (WGS) entry which is preliminary data.</text>
</comment>
<evidence type="ECO:0000313" key="2">
    <source>
        <dbReference type="Proteomes" id="UP000805193"/>
    </source>
</evidence>
<gene>
    <name evidence="1" type="ORF">HPB47_026842</name>
</gene>
<organism evidence="1 2">
    <name type="scientific">Ixodes persulcatus</name>
    <name type="common">Taiga tick</name>
    <dbReference type="NCBI Taxonomy" id="34615"/>
    <lineage>
        <taxon>Eukaryota</taxon>
        <taxon>Metazoa</taxon>
        <taxon>Ecdysozoa</taxon>
        <taxon>Arthropoda</taxon>
        <taxon>Chelicerata</taxon>
        <taxon>Arachnida</taxon>
        <taxon>Acari</taxon>
        <taxon>Parasitiformes</taxon>
        <taxon>Ixodida</taxon>
        <taxon>Ixodoidea</taxon>
        <taxon>Ixodidae</taxon>
        <taxon>Ixodinae</taxon>
        <taxon>Ixodes</taxon>
    </lineage>
</organism>
<reference evidence="1 2" key="1">
    <citation type="journal article" date="2020" name="Cell">
        <title>Large-Scale Comparative Analyses of Tick Genomes Elucidate Their Genetic Diversity and Vector Capacities.</title>
        <authorList>
            <consortium name="Tick Genome and Microbiome Consortium (TIGMIC)"/>
            <person name="Jia N."/>
            <person name="Wang J."/>
            <person name="Shi W."/>
            <person name="Du L."/>
            <person name="Sun Y."/>
            <person name="Zhan W."/>
            <person name="Jiang J.F."/>
            <person name="Wang Q."/>
            <person name="Zhang B."/>
            <person name="Ji P."/>
            <person name="Bell-Sakyi L."/>
            <person name="Cui X.M."/>
            <person name="Yuan T.T."/>
            <person name="Jiang B.G."/>
            <person name="Yang W.F."/>
            <person name="Lam T.T."/>
            <person name="Chang Q.C."/>
            <person name="Ding S.J."/>
            <person name="Wang X.J."/>
            <person name="Zhu J.G."/>
            <person name="Ruan X.D."/>
            <person name="Zhao L."/>
            <person name="Wei J.T."/>
            <person name="Ye R.Z."/>
            <person name="Que T.C."/>
            <person name="Du C.H."/>
            <person name="Zhou Y.H."/>
            <person name="Cheng J.X."/>
            <person name="Dai P.F."/>
            <person name="Guo W.B."/>
            <person name="Han X.H."/>
            <person name="Huang E.J."/>
            <person name="Li L.F."/>
            <person name="Wei W."/>
            <person name="Gao Y.C."/>
            <person name="Liu J.Z."/>
            <person name="Shao H.Z."/>
            <person name="Wang X."/>
            <person name="Wang C.C."/>
            <person name="Yang T.C."/>
            <person name="Huo Q.B."/>
            <person name="Li W."/>
            <person name="Chen H.Y."/>
            <person name="Chen S.E."/>
            <person name="Zhou L.G."/>
            <person name="Ni X.B."/>
            <person name="Tian J.H."/>
            <person name="Sheng Y."/>
            <person name="Liu T."/>
            <person name="Pan Y.S."/>
            <person name="Xia L.Y."/>
            <person name="Li J."/>
            <person name="Zhao F."/>
            <person name="Cao W.C."/>
        </authorList>
    </citation>
    <scope>NUCLEOTIDE SEQUENCE [LARGE SCALE GENOMIC DNA]</scope>
    <source>
        <strain evidence="1">Iper-2018</strain>
    </source>
</reference>
<dbReference type="Proteomes" id="UP000805193">
    <property type="component" value="Unassembled WGS sequence"/>
</dbReference>
<keyword evidence="2" id="KW-1185">Reference proteome</keyword>